<dbReference type="OrthoDB" id="5636356at2"/>
<dbReference type="GeneID" id="88185623"/>
<dbReference type="Gene3D" id="1.10.260.40">
    <property type="entry name" value="lambda repressor-like DNA-binding domains"/>
    <property type="match status" value="1"/>
</dbReference>
<dbReference type="eggNOG" id="COG2320">
    <property type="taxonomic scope" value="Bacteria"/>
</dbReference>
<evidence type="ECO:0000313" key="1">
    <source>
        <dbReference type="EMBL" id="ACO78633.1"/>
    </source>
</evidence>
<dbReference type="EMBL" id="CP001157">
    <property type="protein sequence ID" value="ACO78633.1"/>
    <property type="molecule type" value="Genomic_DNA"/>
</dbReference>
<name>C1DHN8_AZOVD</name>
<dbReference type="HOGENOM" id="CLU_124846_1_0_6"/>
<dbReference type="InterPro" id="IPR010982">
    <property type="entry name" value="Lambda_DNA-bd_dom_sf"/>
</dbReference>
<evidence type="ECO:0000313" key="2">
    <source>
        <dbReference type="Proteomes" id="UP000002424"/>
    </source>
</evidence>
<dbReference type="KEGG" id="avn:Avin_24460"/>
<reference evidence="1 2" key="1">
    <citation type="journal article" date="2009" name="J. Bacteriol.">
        <title>Genome sequence of Azotobacter vinelandii, an obligate aerobe specialized to support diverse anaerobic metabolic processes.</title>
        <authorList>
            <person name="Setubal J.C."/>
            <person name="dos Santos P."/>
            <person name="Goldman B.S."/>
            <person name="Ertesvag H."/>
            <person name="Espin G."/>
            <person name="Rubio L.M."/>
            <person name="Valla S."/>
            <person name="Almeida N.F."/>
            <person name="Balasubramanian D."/>
            <person name="Cromes L."/>
            <person name="Curatti L."/>
            <person name="Du Z."/>
            <person name="Godsy E."/>
            <person name="Goodner B."/>
            <person name="Hellner-Burris K."/>
            <person name="Hernandez J.A."/>
            <person name="Houmiel K."/>
            <person name="Imperial J."/>
            <person name="Kennedy C."/>
            <person name="Larson T.J."/>
            <person name="Latreille P."/>
            <person name="Ligon L.S."/>
            <person name="Lu J."/>
            <person name="Maerk M."/>
            <person name="Miller N.M."/>
            <person name="Norton S."/>
            <person name="O'Carroll I.P."/>
            <person name="Paulsen I."/>
            <person name="Raulfs E.C."/>
            <person name="Roemer R."/>
            <person name="Rosser J."/>
            <person name="Segura D."/>
            <person name="Slater S."/>
            <person name="Stricklin S.L."/>
            <person name="Studholme D.J."/>
            <person name="Sun J."/>
            <person name="Viana C.J."/>
            <person name="Wallin E."/>
            <person name="Wang B."/>
            <person name="Wheeler C."/>
            <person name="Zhu H."/>
            <person name="Dean D.R."/>
            <person name="Dixon R."/>
            <person name="Wood D."/>
        </authorList>
    </citation>
    <scope>NUCLEOTIDE SEQUENCE [LARGE SCALE GENOMIC DNA]</scope>
    <source>
        <strain evidence="2">DJ / ATCC BAA-1303</strain>
    </source>
</reference>
<protein>
    <recommendedName>
        <fullName evidence="3">DNA-binding protein</fullName>
    </recommendedName>
</protein>
<organism evidence="1 2">
    <name type="scientific">Azotobacter vinelandii (strain DJ / ATCC BAA-1303)</name>
    <dbReference type="NCBI Taxonomy" id="322710"/>
    <lineage>
        <taxon>Bacteria</taxon>
        <taxon>Pseudomonadati</taxon>
        <taxon>Pseudomonadota</taxon>
        <taxon>Gammaproteobacteria</taxon>
        <taxon>Pseudomonadales</taxon>
        <taxon>Pseudomonadaceae</taxon>
        <taxon>Azotobacter</taxon>
    </lineage>
</organism>
<dbReference type="RefSeq" id="WP_012701028.1">
    <property type="nucleotide sequence ID" value="NC_012560.1"/>
</dbReference>
<dbReference type="STRING" id="322710.Avin_24460"/>
<dbReference type="GO" id="GO:0003677">
    <property type="term" value="F:DNA binding"/>
    <property type="evidence" value="ECO:0007669"/>
    <property type="project" value="InterPro"/>
</dbReference>
<accession>C1DHN8</accession>
<dbReference type="AlphaFoldDB" id="C1DHN8"/>
<gene>
    <name evidence="1" type="ordered locus">Avin_24460</name>
</gene>
<proteinExistence type="predicted"/>
<keyword evidence="2" id="KW-1185">Reference proteome</keyword>
<sequence length="138" mass="15863">MNEKALFAERLKTAMLAAGYEPRPSVLEREFNLRYLGRPLTFQAVRRWLRGDSLPEQDKLQVLADWLGVEPQVLRFGEQAVQKIQENRGRWETALKGEEREVLQAYLSLPVEQRKVVREVILTFAKACSKPPGEETPG</sequence>
<dbReference type="EnsemblBacteria" id="ACO78633">
    <property type="protein sequence ID" value="ACO78633"/>
    <property type="gene ID" value="Avin_24460"/>
</dbReference>
<dbReference type="Proteomes" id="UP000002424">
    <property type="component" value="Chromosome"/>
</dbReference>
<evidence type="ECO:0008006" key="3">
    <source>
        <dbReference type="Google" id="ProtNLM"/>
    </source>
</evidence>